<dbReference type="EMBL" id="PCSR01000027">
    <property type="protein sequence ID" value="PIP53407.1"/>
    <property type="molecule type" value="Genomic_DNA"/>
</dbReference>
<gene>
    <name evidence="1" type="ORF">COX08_01170</name>
</gene>
<reference evidence="1 2" key="1">
    <citation type="submission" date="2017-09" db="EMBL/GenBank/DDBJ databases">
        <title>Depth-based differentiation of microbial function through sediment-hosted aquifers and enrichment of novel symbionts in the deep terrestrial subsurface.</title>
        <authorList>
            <person name="Probst A.J."/>
            <person name="Ladd B."/>
            <person name="Jarett J.K."/>
            <person name="Geller-Mcgrath D.E."/>
            <person name="Sieber C.M."/>
            <person name="Emerson J.B."/>
            <person name="Anantharaman K."/>
            <person name="Thomas B.C."/>
            <person name="Malmstrom R."/>
            <person name="Stieglmeier M."/>
            <person name="Klingl A."/>
            <person name="Woyke T."/>
            <person name="Ryan C.M."/>
            <person name="Banfield J.F."/>
        </authorList>
    </citation>
    <scope>NUCLEOTIDE SEQUENCE [LARGE SCALE GENOMIC DNA]</scope>
    <source>
        <strain evidence="1">CG23_combo_of_CG06-09_8_20_14_all_34_8</strain>
    </source>
</reference>
<evidence type="ECO:0000313" key="2">
    <source>
        <dbReference type="Proteomes" id="UP000229459"/>
    </source>
</evidence>
<organism evidence="1 2">
    <name type="scientific">Candidatus Beckwithbacteria bacterium CG23_combo_of_CG06-09_8_20_14_all_34_8</name>
    <dbReference type="NCBI Taxonomy" id="1974497"/>
    <lineage>
        <taxon>Bacteria</taxon>
        <taxon>Candidatus Beckwithiibacteriota</taxon>
    </lineage>
</organism>
<accession>A0A2H0B6X6</accession>
<comment type="caution">
    <text evidence="1">The sequence shown here is derived from an EMBL/GenBank/DDBJ whole genome shotgun (WGS) entry which is preliminary data.</text>
</comment>
<sequence length="89" mass="9682">MVFRPDAAKPSHLIRELRKQLAQQPPQLDNQGRPVVSSGTINRFVTSQQGSYQARAMEVYGGGDGEKYPGFKVGSSGVLFKQTDGLMGI</sequence>
<proteinExistence type="predicted"/>
<name>A0A2H0B6X6_9BACT</name>
<dbReference type="AlphaFoldDB" id="A0A2H0B6X6"/>
<dbReference type="Proteomes" id="UP000229459">
    <property type="component" value="Unassembled WGS sequence"/>
</dbReference>
<protein>
    <submittedName>
        <fullName evidence="1">Uncharacterized protein</fullName>
    </submittedName>
</protein>
<evidence type="ECO:0000313" key="1">
    <source>
        <dbReference type="EMBL" id="PIP53407.1"/>
    </source>
</evidence>